<dbReference type="InterPro" id="IPR009989">
    <property type="entry name" value="TrbM"/>
</dbReference>
<dbReference type="OrthoDB" id="9784009at2"/>
<reference evidence="2 3" key="1">
    <citation type="submission" date="2018-03" db="EMBL/GenBank/DDBJ databases">
        <title>Neisseria weixii sp. nov., isolated from the intestinal contents of Tibetan Plateau pika (Ochotona curzoniae) in Yushu, Qinghai Province, China.</title>
        <authorList>
            <person name="Gui Z."/>
        </authorList>
    </citation>
    <scope>NUCLEOTIDE SEQUENCE [LARGE SCALE GENOMIC DNA]</scope>
    <source>
        <strain evidence="2 3">ATCC 51483</strain>
    </source>
</reference>
<protein>
    <submittedName>
        <fullName evidence="2">Conjugal transfer protein TrbM</fullName>
    </submittedName>
</protein>
<accession>A0A2P7TWV4</accession>
<evidence type="ECO:0000313" key="3">
    <source>
        <dbReference type="Proteomes" id="UP000241868"/>
    </source>
</evidence>
<dbReference type="EMBL" id="PXYY01000159">
    <property type="protein sequence ID" value="PSJ79212.1"/>
    <property type="molecule type" value="Genomic_DNA"/>
</dbReference>
<comment type="caution">
    <text evidence="2">The sequence shown here is derived from an EMBL/GenBank/DDBJ whole genome shotgun (WGS) entry which is preliminary data.</text>
</comment>
<dbReference type="Proteomes" id="UP000241868">
    <property type="component" value="Unassembled WGS sequence"/>
</dbReference>
<keyword evidence="3" id="KW-1185">Reference proteome</keyword>
<feature type="chain" id="PRO_5015189403" evidence="1">
    <location>
        <begin position="21"/>
        <end position="175"/>
    </location>
</feature>
<gene>
    <name evidence="2" type="ORF">C7N83_13615</name>
</gene>
<sequence>MKKSLLAVAVMVAAVPAAYAGDLLTGDVRLACEVVLCLSSGDRPGECAPSIKRYFSIKHKKLSDTVKGRLNFLNLCPASKEENMPQLVNAIANGAGRCDAAELNRVMRATYTTQKCYYRSQKAGGRYCTDTKVTYVRNAYPSYCKAYFDHGWTTAADSVRYAGEEKNGGKWVDVQ</sequence>
<keyword evidence="1" id="KW-0732">Signal</keyword>
<evidence type="ECO:0000313" key="2">
    <source>
        <dbReference type="EMBL" id="PSJ79212.1"/>
    </source>
</evidence>
<proteinExistence type="predicted"/>
<name>A0A2P7TWV4_9NEIS</name>
<dbReference type="RefSeq" id="WP_106743266.1">
    <property type="nucleotide sequence ID" value="NZ_PXYY01000159.1"/>
</dbReference>
<organism evidence="2 3">
    <name type="scientific">Neisseria iguanae</name>
    <dbReference type="NCBI Taxonomy" id="90242"/>
    <lineage>
        <taxon>Bacteria</taxon>
        <taxon>Pseudomonadati</taxon>
        <taxon>Pseudomonadota</taxon>
        <taxon>Betaproteobacteria</taxon>
        <taxon>Neisseriales</taxon>
        <taxon>Neisseriaceae</taxon>
        <taxon>Neisseria</taxon>
    </lineage>
</organism>
<feature type="signal peptide" evidence="1">
    <location>
        <begin position="1"/>
        <end position="20"/>
    </location>
</feature>
<evidence type="ECO:0000256" key="1">
    <source>
        <dbReference type="SAM" id="SignalP"/>
    </source>
</evidence>
<dbReference type="Pfam" id="PF07424">
    <property type="entry name" value="TrbM"/>
    <property type="match status" value="1"/>
</dbReference>
<dbReference type="AlphaFoldDB" id="A0A2P7TWV4"/>